<dbReference type="InterPro" id="IPR017927">
    <property type="entry name" value="FAD-bd_FR_type"/>
</dbReference>
<dbReference type="PANTHER" id="PTHR47354">
    <property type="entry name" value="NADH OXIDOREDUCTASE HCR"/>
    <property type="match status" value="1"/>
</dbReference>
<reference evidence="6 7" key="1">
    <citation type="submission" date="2013-09" db="EMBL/GenBank/DDBJ databases">
        <title>High correlation between genotypes and phenotypes of environmental bacteria Comamonas testosteroni strains.</title>
        <authorList>
            <person name="Liu L."/>
            <person name="Zhu W."/>
            <person name="Xia X."/>
            <person name="Xu B."/>
            <person name="Luo M."/>
            <person name="Wang G."/>
        </authorList>
    </citation>
    <scope>NUCLEOTIDE SEQUENCE [LARGE SCALE GENOMIC DNA]</scope>
    <source>
        <strain evidence="6 7">JL40</strain>
    </source>
</reference>
<dbReference type="Pfam" id="PF00175">
    <property type="entry name" value="NAD_binding_1"/>
    <property type="match status" value="1"/>
</dbReference>
<dbReference type="AlphaFoldDB" id="A0A096FCB7"/>
<dbReference type="InterPro" id="IPR001433">
    <property type="entry name" value="OxRdtase_FAD/NAD-bd"/>
</dbReference>
<dbReference type="CDD" id="cd00207">
    <property type="entry name" value="fer2"/>
    <property type="match status" value="1"/>
</dbReference>
<comment type="cofactor">
    <cofactor evidence="1">
        <name>FAD</name>
        <dbReference type="ChEBI" id="CHEBI:57692"/>
    </cofactor>
</comment>
<comment type="cofactor">
    <cofactor evidence="3">
        <name>[2Fe-2S] cluster</name>
        <dbReference type="ChEBI" id="CHEBI:190135"/>
    </cofactor>
</comment>
<evidence type="ECO:0000256" key="3">
    <source>
        <dbReference type="ARBA" id="ARBA00034078"/>
    </source>
</evidence>
<dbReference type="Gene3D" id="3.10.20.30">
    <property type="match status" value="1"/>
</dbReference>
<dbReference type="PANTHER" id="PTHR47354:SF5">
    <property type="entry name" value="PROTEIN RFBI"/>
    <property type="match status" value="1"/>
</dbReference>
<keyword evidence="2" id="KW-0479">Metal-binding</keyword>
<dbReference type="PRINTS" id="PR00371">
    <property type="entry name" value="FPNCR"/>
</dbReference>
<dbReference type="InterPro" id="IPR006058">
    <property type="entry name" value="2Fe2S_fd_BS"/>
</dbReference>
<protein>
    <submittedName>
        <fullName evidence="6">Flavin oxidoreductase</fullName>
    </submittedName>
</protein>
<dbReference type="SUPFAM" id="SSF52343">
    <property type="entry name" value="Ferredoxin reductase-like, C-terminal NADP-linked domain"/>
    <property type="match status" value="1"/>
</dbReference>
<dbReference type="RefSeq" id="WP_080750570.1">
    <property type="nucleotide sequence ID" value="NZ_AWOR01000053.1"/>
</dbReference>
<dbReference type="Proteomes" id="UP000029553">
    <property type="component" value="Unassembled WGS sequence"/>
</dbReference>
<feature type="domain" description="FAD-binding FR-type" evidence="5">
    <location>
        <begin position="102"/>
        <end position="202"/>
    </location>
</feature>
<dbReference type="InterPro" id="IPR001041">
    <property type="entry name" value="2Fe-2S_ferredoxin-type"/>
</dbReference>
<keyword evidence="2" id="KW-0408">Iron</keyword>
<keyword evidence="2" id="KW-0411">Iron-sulfur</keyword>
<dbReference type="InterPro" id="IPR012675">
    <property type="entry name" value="Beta-grasp_dom_sf"/>
</dbReference>
<dbReference type="Gene3D" id="2.40.30.10">
    <property type="entry name" value="Translation factors"/>
    <property type="match status" value="1"/>
</dbReference>
<sequence length="340" mass="37171">MSGTVHHIVTVDDGLAFECGPHESIIAAAERAGWELPASCRAGVCGSCEGDVLSGRFVTPSRQDLGPERQGPLSQVKLCRVRPCSDLRIAPREIRRRDMSSQKVIIAKVLRIERPAPEVAVLKLRFPAGVRAKFRAGQYLRVLLDDGEERSFSMANPPQQSDGVELHVRYLEGGRFAEQLFHQLQPGDSVRLRLPLGDFYLRESEAPAIFIAAGTGFAPVQSILEELLKKGTQRPLHLYVGARTPELLYRHTLAQRWADAGRLRYVPVVSSAGAGCGWIGRSGRVHEAVLEDMPDLSGHEVYACGSPGMVAAARATFEQHGLSPAHFFCDAFAPSQEVST</sequence>
<dbReference type="EMBL" id="AWOR01000053">
    <property type="protein sequence ID" value="KGH28011.1"/>
    <property type="molecule type" value="Genomic_DNA"/>
</dbReference>
<evidence type="ECO:0000313" key="7">
    <source>
        <dbReference type="Proteomes" id="UP000029553"/>
    </source>
</evidence>
<evidence type="ECO:0000259" key="4">
    <source>
        <dbReference type="PROSITE" id="PS51085"/>
    </source>
</evidence>
<dbReference type="InterPro" id="IPR050415">
    <property type="entry name" value="MRET"/>
</dbReference>
<dbReference type="CDD" id="cd06189">
    <property type="entry name" value="flavin_oxioreductase"/>
    <property type="match status" value="1"/>
</dbReference>
<evidence type="ECO:0000256" key="2">
    <source>
        <dbReference type="ARBA" id="ARBA00022714"/>
    </source>
</evidence>
<dbReference type="Gene3D" id="3.40.50.80">
    <property type="entry name" value="Nucleotide-binding domain of ferredoxin-NADP reductase (FNR) module"/>
    <property type="match status" value="1"/>
</dbReference>
<dbReference type="InterPro" id="IPR039261">
    <property type="entry name" value="FNR_nucleotide-bd"/>
</dbReference>
<dbReference type="PRINTS" id="PR00410">
    <property type="entry name" value="PHEHYDRXLASE"/>
</dbReference>
<dbReference type="PROSITE" id="PS51384">
    <property type="entry name" value="FAD_FR"/>
    <property type="match status" value="1"/>
</dbReference>
<dbReference type="SUPFAM" id="SSF54292">
    <property type="entry name" value="2Fe-2S ferredoxin-like"/>
    <property type="match status" value="1"/>
</dbReference>
<dbReference type="InterPro" id="IPR008333">
    <property type="entry name" value="Cbr1-like_FAD-bd_dom"/>
</dbReference>
<dbReference type="Pfam" id="PF00970">
    <property type="entry name" value="FAD_binding_6"/>
    <property type="match status" value="1"/>
</dbReference>
<evidence type="ECO:0000256" key="1">
    <source>
        <dbReference type="ARBA" id="ARBA00001974"/>
    </source>
</evidence>
<feature type="domain" description="2Fe-2S ferredoxin-type" evidence="4">
    <location>
        <begin position="7"/>
        <end position="95"/>
    </location>
</feature>
<accession>A0A096FCB7</accession>
<dbReference type="PROSITE" id="PS00197">
    <property type="entry name" value="2FE2S_FER_1"/>
    <property type="match status" value="1"/>
</dbReference>
<gene>
    <name evidence="6" type="ORF">P353_16590</name>
</gene>
<dbReference type="PROSITE" id="PS51085">
    <property type="entry name" value="2FE2S_FER_2"/>
    <property type="match status" value="1"/>
</dbReference>
<dbReference type="GO" id="GO:0016491">
    <property type="term" value="F:oxidoreductase activity"/>
    <property type="evidence" value="ECO:0007669"/>
    <property type="project" value="InterPro"/>
</dbReference>
<organism evidence="6 7">
    <name type="scientific">Comamonas testosteroni</name>
    <name type="common">Pseudomonas testosteroni</name>
    <dbReference type="NCBI Taxonomy" id="285"/>
    <lineage>
        <taxon>Bacteria</taxon>
        <taxon>Pseudomonadati</taxon>
        <taxon>Pseudomonadota</taxon>
        <taxon>Betaproteobacteria</taxon>
        <taxon>Burkholderiales</taxon>
        <taxon>Comamonadaceae</taxon>
        <taxon>Comamonas</taxon>
    </lineage>
</organism>
<keyword evidence="2" id="KW-0001">2Fe-2S</keyword>
<dbReference type="SUPFAM" id="SSF63380">
    <property type="entry name" value="Riboflavin synthase domain-like"/>
    <property type="match status" value="1"/>
</dbReference>
<evidence type="ECO:0000313" key="6">
    <source>
        <dbReference type="EMBL" id="KGH28011.1"/>
    </source>
</evidence>
<dbReference type="InterPro" id="IPR036010">
    <property type="entry name" value="2Fe-2S_ferredoxin-like_sf"/>
</dbReference>
<dbReference type="InterPro" id="IPR017938">
    <property type="entry name" value="Riboflavin_synthase-like_b-brl"/>
</dbReference>
<dbReference type="GO" id="GO:0051537">
    <property type="term" value="F:2 iron, 2 sulfur cluster binding"/>
    <property type="evidence" value="ECO:0007669"/>
    <property type="project" value="UniProtKB-KW"/>
</dbReference>
<dbReference type="InterPro" id="IPR001709">
    <property type="entry name" value="Flavoprot_Pyr_Nucl_cyt_Rdtase"/>
</dbReference>
<proteinExistence type="predicted"/>
<name>A0A096FCB7_COMTE</name>
<evidence type="ECO:0000259" key="5">
    <source>
        <dbReference type="PROSITE" id="PS51384"/>
    </source>
</evidence>
<comment type="caution">
    <text evidence="6">The sequence shown here is derived from an EMBL/GenBank/DDBJ whole genome shotgun (WGS) entry which is preliminary data.</text>
</comment>
<dbReference type="Pfam" id="PF00111">
    <property type="entry name" value="Fer2"/>
    <property type="match status" value="1"/>
</dbReference>